<feature type="compositionally biased region" description="Pro residues" evidence="1">
    <location>
        <begin position="210"/>
        <end position="220"/>
    </location>
</feature>
<dbReference type="EMBL" id="ML014170">
    <property type="protein sequence ID" value="RKP01504.1"/>
    <property type="molecule type" value="Genomic_DNA"/>
</dbReference>
<keyword evidence="3" id="KW-1185">Reference proteome</keyword>
<sequence length="540" mass="58423">MMGAVKRLLWLTRRTRRYVIESAKLFLAFPAPQRRQLILIPHAACTLGDIAVHLTPKAKDPLSLLFCVLCAFAALCAHFPRTAFHSGRRRHGHRLQVLHTCAHCWRRPLLVTLPAPGRCSYLVGRRSPLLKRLARARVLAAARRTPPDTVTPALAFPRPTAHDAMTKKLRTKLKTRTKQRPSAAPRPADTRATLAVSASAASSPSALPCSPTPSLPPSLPLSPSLSPFVTPSSSPVPSLSTDAGRSVHRGDADDDGTADLEGADRRADGLAEADAEVDAACNTDADAAANAGGMSHPALDVYAGAAPQRYTPQIMKPPAVDCIDCGLIDPPVFTVRGHRCRVALGPEAPVNVVTPGAVKHYGLRVHAAWVEKAFAFDLELLPSSMMGGQSLPHMRAYMKRGDRLLRCRPVGAVTLPLQLGDLAVPTTAYVVDLPAVDIYLGAQWMREYHATCTTTENRSSWKIRTPDRIVAVFDSRDALSWAPYLPFRISLKMHRLLNHDLPRPFALAEPDLDLDHADRVAAVATAAPVSPPAESVTSML</sequence>
<organism evidence="2 3">
    <name type="scientific">Caulochytrium protostelioides</name>
    <dbReference type="NCBI Taxonomy" id="1555241"/>
    <lineage>
        <taxon>Eukaryota</taxon>
        <taxon>Fungi</taxon>
        <taxon>Fungi incertae sedis</taxon>
        <taxon>Chytridiomycota</taxon>
        <taxon>Chytridiomycota incertae sedis</taxon>
        <taxon>Chytridiomycetes</taxon>
        <taxon>Caulochytriales</taxon>
        <taxon>Caulochytriaceae</taxon>
        <taxon>Caulochytrium</taxon>
    </lineage>
</organism>
<feature type="compositionally biased region" description="Low complexity" evidence="1">
    <location>
        <begin position="221"/>
        <end position="240"/>
    </location>
</feature>
<evidence type="ECO:0000313" key="3">
    <source>
        <dbReference type="Proteomes" id="UP000274922"/>
    </source>
</evidence>
<reference evidence="3" key="1">
    <citation type="journal article" date="2018" name="Nat. Microbiol.">
        <title>Leveraging single-cell genomics to expand the fungal tree of life.</title>
        <authorList>
            <person name="Ahrendt S.R."/>
            <person name="Quandt C.A."/>
            <person name="Ciobanu D."/>
            <person name="Clum A."/>
            <person name="Salamov A."/>
            <person name="Andreopoulos B."/>
            <person name="Cheng J.F."/>
            <person name="Woyke T."/>
            <person name="Pelin A."/>
            <person name="Henrissat B."/>
            <person name="Reynolds N.K."/>
            <person name="Benny G.L."/>
            <person name="Smith M.E."/>
            <person name="James T.Y."/>
            <person name="Grigoriev I.V."/>
        </authorList>
    </citation>
    <scope>NUCLEOTIDE SEQUENCE [LARGE SCALE GENOMIC DNA]</scope>
    <source>
        <strain evidence="3">ATCC 52028</strain>
    </source>
</reference>
<protein>
    <submittedName>
        <fullName evidence="2">Uncharacterized protein</fullName>
    </submittedName>
</protein>
<name>A0A4P9X895_9FUNG</name>
<evidence type="ECO:0000256" key="1">
    <source>
        <dbReference type="SAM" id="MobiDB-lite"/>
    </source>
</evidence>
<dbReference type="Proteomes" id="UP000274922">
    <property type="component" value="Unassembled WGS sequence"/>
</dbReference>
<accession>A0A4P9X895</accession>
<evidence type="ECO:0000313" key="2">
    <source>
        <dbReference type="EMBL" id="RKP01504.1"/>
    </source>
</evidence>
<proteinExistence type="predicted"/>
<feature type="compositionally biased region" description="Basic residues" evidence="1">
    <location>
        <begin position="167"/>
        <end position="179"/>
    </location>
</feature>
<feature type="compositionally biased region" description="Low complexity" evidence="1">
    <location>
        <begin position="192"/>
        <end position="209"/>
    </location>
</feature>
<gene>
    <name evidence="2" type="ORF">CXG81DRAFT_18724</name>
</gene>
<dbReference type="AlphaFoldDB" id="A0A4P9X895"/>
<feature type="region of interest" description="Disordered" evidence="1">
    <location>
        <begin position="160"/>
        <end position="261"/>
    </location>
</feature>